<protein>
    <submittedName>
        <fullName evidence="1">Uncharacterized protein</fullName>
    </submittedName>
</protein>
<organism evidence="1 2">
    <name type="scientific">Zarconia navalis LEGE 11467</name>
    <dbReference type="NCBI Taxonomy" id="1828826"/>
    <lineage>
        <taxon>Bacteria</taxon>
        <taxon>Bacillati</taxon>
        <taxon>Cyanobacteriota</taxon>
        <taxon>Cyanophyceae</taxon>
        <taxon>Oscillatoriophycideae</taxon>
        <taxon>Oscillatoriales</taxon>
        <taxon>Oscillatoriales incertae sedis</taxon>
        <taxon>Zarconia</taxon>
        <taxon>Zarconia navalis</taxon>
    </lineage>
</organism>
<reference evidence="1" key="1">
    <citation type="submission" date="2020-10" db="EMBL/GenBank/DDBJ databases">
        <authorList>
            <person name="Castelo-Branco R."/>
            <person name="Eusebio N."/>
            <person name="Adriana R."/>
            <person name="Vieira A."/>
            <person name="Brugerolle De Fraissinette N."/>
            <person name="Rezende De Castro R."/>
            <person name="Schneider M.P."/>
            <person name="Vasconcelos V."/>
            <person name="Leao P.N."/>
        </authorList>
    </citation>
    <scope>NUCLEOTIDE SEQUENCE</scope>
    <source>
        <strain evidence="1">LEGE 11467</strain>
    </source>
</reference>
<proteinExistence type="predicted"/>
<dbReference type="RefSeq" id="WP_264320786.1">
    <property type="nucleotide sequence ID" value="NZ_JADEXN010000094.1"/>
</dbReference>
<accession>A0A928Z990</accession>
<evidence type="ECO:0000313" key="2">
    <source>
        <dbReference type="Proteomes" id="UP000621799"/>
    </source>
</evidence>
<evidence type="ECO:0000313" key="1">
    <source>
        <dbReference type="EMBL" id="MBE9040541.1"/>
    </source>
</evidence>
<dbReference type="AlphaFoldDB" id="A0A928Z990"/>
<name>A0A928Z990_9CYAN</name>
<comment type="caution">
    <text evidence="1">The sequence shown here is derived from an EMBL/GenBank/DDBJ whole genome shotgun (WGS) entry which is preliminary data.</text>
</comment>
<keyword evidence="2" id="KW-1185">Reference proteome</keyword>
<dbReference type="Proteomes" id="UP000621799">
    <property type="component" value="Unassembled WGS sequence"/>
</dbReference>
<gene>
    <name evidence="1" type="ORF">IQ235_07045</name>
</gene>
<dbReference type="EMBL" id="JADEXN010000094">
    <property type="protein sequence ID" value="MBE9040541.1"/>
    <property type="molecule type" value="Genomic_DNA"/>
</dbReference>
<sequence length="81" mass="9440">MSSQSPFILNTNMDNIILELYARTISTGCITPADWFLLTKMMFSDSLSIEQGEIIRRILYAIRRRFIKRVPPITTYHCRAV</sequence>